<dbReference type="EMBL" id="JBJQOH010000007">
    <property type="protein sequence ID" value="KAL3681474.1"/>
    <property type="molecule type" value="Genomic_DNA"/>
</dbReference>
<evidence type="ECO:0000313" key="2">
    <source>
        <dbReference type="Proteomes" id="UP001633002"/>
    </source>
</evidence>
<keyword evidence="2" id="KW-1185">Reference proteome</keyword>
<reference evidence="1 2" key="1">
    <citation type="submission" date="2024-09" db="EMBL/GenBank/DDBJ databases">
        <title>Chromosome-scale assembly of Riccia sorocarpa.</title>
        <authorList>
            <person name="Paukszto L."/>
        </authorList>
    </citation>
    <scope>NUCLEOTIDE SEQUENCE [LARGE SCALE GENOMIC DNA]</scope>
    <source>
        <strain evidence="1">LP-2024</strain>
        <tissue evidence="1">Aerial parts of the thallus</tissue>
    </source>
</reference>
<sequence length="156" mass="17593">MWLWLRDHFLCRAVDSVLPQTMPQISSEGNGDGKSTYELSETEDFADCMEDFPFGLDEEAIGEAMNSEQESAGASTNLISGLPDDFVVVQIWPLIASPYATLRGVNRKWRQLVRTSPEWLAVEVVILGRTVIMKKRTKIFEAKTSRDQDAIVLRVL</sequence>
<gene>
    <name evidence="1" type="ORF">R1sor_024430</name>
</gene>
<accession>A0ABD3GUG3</accession>
<name>A0ABD3GUG3_9MARC</name>
<dbReference type="AlphaFoldDB" id="A0ABD3GUG3"/>
<evidence type="ECO:0008006" key="3">
    <source>
        <dbReference type="Google" id="ProtNLM"/>
    </source>
</evidence>
<dbReference type="Proteomes" id="UP001633002">
    <property type="component" value="Unassembled WGS sequence"/>
</dbReference>
<evidence type="ECO:0000313" key="1">
    <source>
        <dbReference type="EMBL" id="KAL3681474.1"/>
    </source>
</evidence>
<comment type="caution">
    <text evidence="1">The sequence shown here is derived from an EMBL/GenBank/DDBJ whole genome shotgun (WGS) entry which is preliminary data.</text>
</comment>
<proteinExistence type="predicted"/>
<protein>
    <recommendedName>
        <fullName evidence="3">F-box domain-containing protein</fullName>
    </recommendedName>
</protein>
<organism evidence="1 2">
    <name type="scientific">Riccia sorocarpa</name>
    <dbReference type="NCBI Taxonomy" id="122646"/>
    <lineage>
        <taxon>Eukaryota</taxon>
        <taxon>Viridiplantae</taxon>
        <taxon>Streptophyta</taxon>
        <taxon>Embryophyta</taxon>
        <taxon>Marchantiophyta</taxon>
        <taxon>Marchantiopsida</taxon>
        <taxon>Marchantiidae</taxon>
        <taxon>Marchantiales</taxon>
        <taxon>Ricciaceae</taxon>
        <taxon>Riccia</taxon>
    </lineage>
</organism>